<dbReference type="AlphaFoldDB" id="A0A4C1X0Z6"/>
<dbReference type="EMBL" id="BGZK01000682">
    <property type="protein sequence ID" value="GBP55975.1"/>
    <property type="molecule type" value="Genomic_DNA"/>
</dbReference>
<protein>
    <submittedName>
        <fullName evidence="2">Plasminogen receptor</fullName>
    </submittedName>
</protein>
<dbReference type="STRING" id="151549.A0A4C1X0Z6"/>
<keyword evidence="3" id="KW-1185">Reference proteome</keyword>
<evidence type="ECO:0000313" key="2">
    <source>
        <dbReference type="EMBL" id="GBP55975.1"/>
    </source>
</evidence>
<feature type="transmembrane region" description="Helical" evidence="1">
    <location>
        <begin position="104"/>
        <end position="121"/>
    </location>
</feature>
<dbReference type="InterPro" id="IPR019319">
    <property type="entry name" value="Plg-R(KT)"/>
</dbReference>
<feature type="transmembrane region" description="Helical" evidence="1">
    <location>
        <begin position="79"/>
        <end position="98"/>
    </location>
</feature>
<dbReference type="Pfam" id="PF10166">
    <property type="entry name" value="DUF2368"/>
    <property type="match status" value="1"/>
</dbReference>
<dbReference type="PANTHER" id="PTHR13411">
    <property type="entry name" value="PLASMINOGEN RECEPTOR (KT)"/>
    <property type="match status" value="1"/>
</dbReference>
<keyword evidence="1" id="KW-1133">Transmembrane helix</keyword>
<reference evidence="2 3" key="1">
    <citation type="journal article" date="2019" name="Commun. Biol.">
        <title>The bagworm genome reveals a unique fibroin gene that provides high tensile strength.</title>
        <authorList>
            <person name="Kono N."/>
            <person name="Nakamura H."/>
            <person name="Ohtoshi R."/>
            <person name="Tomita M."/>
            <person name="Numata K."/>
            <person name="Arakawa K."/>
        </authorList>
    </citation>
    <scope>NUCLEOTIDE SEQUENCE [LARGE SCALE GENOMIC DNA]</scope>
</reference>
<comment type="caution">
    <text evidence="2">The sequence shown here is derived from an EMBL/GenBank/DDBJ whole genome shotgun (WGS) entry which is preliminary data.</text>
</comment>
<evidence type="ECO:0000313" key="3">
    <source>
        <dbReference type="Proteomes" id="UP000299102"/>
    </source>
</evidence>
<keyword evidence="2" id="KW-0675">Receptor</keyword>
<dbReference type="PANTHER" id="PTHR13411:SF6">
    <property type="entry name" value="PLASMINOGEN RECEPTOR (KT)"/>
    <property type="match status" value="1"/>
</dbReference>
<keyword evidence="1" id="KW-0472">Membrane</keyword>
<gene>
    <name evidence="2" type="primary">PLGRKT</name>
    <name evidence="2" type="ORF">EVAR_97689_1</name>
</gene>
<sequence length="169" mass="19416">MSKRLERTAQESATNVLCLRVSDLCPVAPTWPRRDKIRRAVVRRGVCSDVLFPMERQMHLQQQLRESQMAMQIAGNREFCIWFCTFYVTVAAGIFSGYRKTKKPYLIAPLVPLTFVTLYYLDLAYGNKLRRIRVEAENILVHEKDLLNLPSHPSALVDVSSSGVEEKKN</sequence>
<evidence type="ECO:0000256" key="1">
    <source>
        <dbReference type="SAM" id="Phobius"/>
    </source>
</evidence>
<proteinExistence type="predicted"/>
<organism evidence="2 3">
    <name type="scientific">Eumeta variegata</name>
    <name type="common">Bagworm moth</name>
    <name type="synonym">Eumeta japonica</name>
    <dbReference type="NCBI Taxonomy" id="151549"/>
    <lineage>
        <taxon>Eukaryota</taxon>
        <taxon>Metazoa</taxon>
        <taxon>Ecdysozoa</taxon>
        <taxon>Arthropoda</taxon>
        <taxon>Hexapoda</taxon>
        <taxon>Insecta</taxon>
        <taxon>Pterygota</taxon>
        <taxon>Neoptera</taxon>
        <taxon>Endopterygota</taxon>
        <taxon>Lepidoptera</taxon>
        <taxon>Glossata</taxon>
        <taxon>Ditrysia</taxon>
        <taxon>Tineoidea</taxon>
        <taxon>Psychidae</taxon>
        <taxon>Oiketicinae</taxon>
        <taxon>Eumeta</taxon>
    </lineage>
</organism>
<dbReference type="Proteomes" id="UP000299102">
    <property type="component" value="Unassembled WGS sequence"/>
</dbReference>
<dbReference type="OrthoDB" id="10256697at2759"/>
<name>A0A4C1X0Z6_EUMVA</name>
<dbReference type="GO" id="GO:0005886">
    <property type="term" value="C:plasma membrane"/>
    <property type="evidence" value="ECO:0007669"/>
    <property type="project" value="InterPro"/>
</dbReference>
<accession>A0A4C1X0Z6</accession>
<keyword evidence="1" id="KW-0812">Transmembrane</keyword>